<keyword evidence="2" id="KW-0812">Transmembrane</keyword>
<name>A0A4S4DNP1_CAMSN</name>
<evidence type="ECO:0000256" key="2">
    <source>
        <dbReference type="SAM" id="Phobius"/>
    </source>
</evidence>
<protein>
    <submittedName>
        <fullName evidence="3">Uncharacterized protein</fullName>
    </submittedName>
</protein>
<dbReference type="AlphaFoldDB" id="A0A4S4DNP1"/>
<feature type="compositionally biased region" description="Basic and acidic residues" evidence="1">
    <location>
        <begin position="31"/>
        <end position="57"/>
    </location>
</feature>
<accession>A0A4S4DNP1</accession>
<evidence type="ECO:0000313" key="4">
    <source>
        <dbReference type="Proteomes" id="UP000306102"/>
    </source>
</evidence>
<feature type="transmembrane region" description="Helical" evidence="2">
    <location>
        <begin position="94"/>
        <end position="114"/>
    </location>
</feature>
<reference evidence="3 4" key="1">
    <citation type="journal article" date="2018" name="Proc. Natl. Acad. Sci. U.S.A.">
        <title>Draft genome sequence of Camellia sinensis var. sinensis provides insights into the evolution of the tea genome and tea quality.</title>
        <authorList>
            <person name="Wei C."/>
            <person name="Yang H."/>
            <person name="Wang S."/>
            <person name="Zhao J."/>
            <person name="Liu C."/>
            <person name="Gao L."/>
            <person name="Xia E."/>
            <person name="Lu Y."/>
            <person name="Tai Y."/>
            <person name="She G."/>
            <person name="Sun J."/>
            <person name="Cao H."/>
            <person name="Tong W."/>
            <person name="Gao Q."/>
            <person name="Li Y."/>
            <person name="Deng W."/>
            <person name="Jiang X."/>
            <person name="Wang W."/>
            <person name="Chen Q."/>
            <person name="Zhang S."/>
            <person name="Li H."/>
            <person name="Wu J."/>
            <person name="Wang P."/>
            <person name="Li P."/>
            <person name="Shi C."/>
            <person name="Zheng F."/>
            <person name="Jian J."/>
            <person name="Huang B."/>
            <person name="Shan D."/>
            <person name="Shi M."/>
            <person name="Fang C."/>
            <person name="Yue Y."/>
            <person name="Li F."/>
            <person name="Li D."/>
            <person name="Wei S."/>
            <person name="Han B."/>
            <person name="Jiang C."/>
            <person name="Yin Y."/>
            <person name="Xia T."/>
            <person name="Zhang Z."/>
            <person name="Bennetzen J.L."/>
            <person name="Zhao S."/>
            <person name="Wan X."/>
        </authorList>
    </citation>
    <scope>NUCLEOTIDE SEQUENCE [LARGE SCALE GENOMIC DNA]</scope>
    <source>
        <strain evidence="4">cv. Shuchazao</strain>
        <tissue evidence="3">Leaf</tissue>
    </source>
</reference>
<comment type="caution">
    <text evidence="3">The sequence shown here is derived from an EMBL/GenBank/DDBJ whole genome shotgun (WGS) entry which is preliminary data.</text>
</comment>
<dbReference type="Proteomes" id="UP000306102">
    <property type="component" value="Unassembled WGS sequence"/>
</dbReference>
<dbReference type="EMBL" id="SDRB02010736">
    <property type="protein sequence ID" value="THG04652.1"/>
    <property type="molecule type" value="Genomic_DNA"/>
</dbReference>
<sequence length="176" mass="20044">MPRSVPYRAMPGAAPQTSYGTALLAWSHRSNLSEKRNRDEREKQRRERETEARESRRSSSLVGQSSQLVARRPIVASQPCLRLQPDFDGPSSSASSSFFFFFFILLFFFFFLLLSSQIRAKFDPGLSGSRLIWDPFIPRGSPTTVDEDKTCLLIDFVDIVVIKAYIAVKELAMRLN</sequence>
<evidence type="ECO:0000256" key="1">
    <source>
        <dbReference type="SAM" id="MobiDB-lite"/>
    </source>
</evidence>
<keyword evidence="4" id="KW-1185">Reference proteome</keyword>
<keyword evidence="2" id="KW-0472">Membrane</keyword>
<gene>
    <name evidence="3" type="ORF">TEA_004781</name>
</gene>
<proteinExistence type="predicted"/>
<evidence type="ECO:0000313" key="3">
    <source>
        <dbReference type="EMBL" id="THG04652.1"/>
    </source>
</evidence>
<keyword evidence="2" id="KW-1133">Transmembrane helix</keyword>
<organism evidence="3 4">
    <name type="scientific">Camellia sinensis var. sinensis</name>
    <name type="common">China tea</name>
    <dbReference type="NCBI Taxonomy" id="542762"/>
    <lineage>
        <taxon>Eukaryota</taxon>
        <taxon>Viridiplantae</taxon>
        <taxon>Streptophyta</taxon>
        <taxon>Embryophyta</taxon>
        <taxon>Tracheophyta</taxon>
        <taxon>Spermatophyta</taxon>
        <taxon>Magnoliopsida</taxon>
        <taxon>eudicotyledons</taxon>
        <taxon>Gunneridae</taxon>
        <taxon>Pentapetalae</taxon>
        <taxon>asterids</taxon>
        <taxon>Ericales</taxon>
        <taxon>Theaceae</taxon>
        <taxon>Camellia</taxon>
    </lineage>
</organism>
<feature type="region of interest" description="Disordered" evidence="1">
    <location>
        <begin position="30"/>
        <end position="66"/>
    </location>
</feature>